<reference evidence="3 4" key="1">
    <citation type="journal article" date="2020" name="Biotechnol. Biofuels">
        <title>New insights from the biogas microbiome by comprehensive genome-resolved metagenomics of nearly 1600 species originating from multiple anaerobic digesters.</title>
        <authorList>
            <person name="Campanaro S."/>
            <person name="Treu L."/>
            <person name="Rodriguez-R L.M."/>
            <person name="Kovalovszki A."/>
            <person name="Ziels R.M."/>
            <person name="Maus I."/>
            <person name="Zhu X."/>
            <person name="Kougias P.G."/>
            <person name="Basile A."/>
            <person name="Luo G."/>
            <person name="Schluter A."/>
            <person name="Konstantinidis K.T."/>
            <person name="Angelidaki I."/>
        </authorList>
    </citation>
    <scope>NUCLEOTIDE SEQUENCE [LARGE SCALE GENOMIC DNA]</scope>
    <source>
        <strain evidence="3">AS22ysBPME_79</strain>
    </source>
</reference>
<accession>A0A7K4BYZ4</accession>
<protein>
    <recommendedName>
        <fullName evidence="2">HFX-2341-like N-terminal domain-containing protein</fullName>
    </recommendedName>
</protein>
<evidence type="ECO:0000313" key="3">
    <source>
        <dbReference type="EMBL" id="NMA44463.1"/>
    </source>
</evidence>
<dbReference type="Gene3D" id="3.40.50.10770">
    <property type="entry name" value="Hypothetical protein VC1899 like domain (Restriction endonuclease-like)"/>
    <property type="match status" value="1"/>
</dbReference>
<dbReference type="InterPro" id="IPR011335">
    <property type="entry name" value="Restrct_endonuc-II-like"/>
</dbReference>
<dbReference type="AlphaFoldDB" id="A0A7K4BYZ4"/>
<evidence type="ECO:0000256" key="1">
    <source>
        <dbReference type="SAM" id="Coils"/>
    </source>
</evidence>
<evidence type="ECO:0000313" key="4">
    <source>
        <dbReference type="Proteomes" id="UP000526302"/>
    </source>
</evidence>
<dbReference type="SUPFAM" id="SSF52980">
    <property type="entry name" value="Restriction endonuclease-like"/>
    <property type="match status" value="1"/>
</dbReference>
<proteinExistence type="predicted"/>
<feature type="coiled-coil region" evidence="1">
    <location>
        <begin position="71"/>
        <end position="98"/>
    </location>
</feature>
<name>A0A7K4BYZ4_9ARCH</name>
<sequence>MKSVQIILMGWEFDRFIYGIKQKPPNKVIFISSDSQKSHDEKWGEATTSIAEKIGESLKQIIDYEIMLFDFHNLEECIEKTTALLEKLSKEYDEINVNISSGTTILKMSMMLAAQYYPIKLFYVIPTQYTHPGEIITTGARALVDLPSINLSKIALPAKKQKELILLLEKNQKTFTQLTKEFAKNKNIKLNPDKMKQLKSGLFYNLKKLKEKNLIEMEVKQKELLISLTPTGSFLKTTLKNKRPIDPKQTKLKIKKIENEHPFN</sequence>
<evidence type="ECO:0000259" key="2">
    <source>
        <dbReference type="Pfam" id="PF19810"/>
    </source>
</evidence>
<keyword evidence="1" id="KW-0175">Coiled coil</keyword>
<dbReference type="InterPro" id="IPR046260">
    <property type="entry name" value="HFX_2341-like_N"/>
</dbReference>
<dbReference type="Proteomes" id="UP000526302">
    <property type="component" value="Unassembled WGS sequence"/>
</dbReference>
<dbReference type="Pfam" id="PF19810">
    <property type="entry name" value="HFX_2341_N"/>
    <property type="match status" value="1"/>
</dbReference>
<comment type="caution">
    <text evidence="3">The sequence shown here is derived from an EMBL/GenBank/DDBJ whole genome shotgun (WGS) entry which is preliminary data.</text>
</comment>
<gene>
    <name evidence="3" type="ORF">GX950_01460</name>
</gene>
<organism evidence="3 4">
    <name type="scientific">Candidatus Iainarchaeum sp</name>
    <dbReference type="NCBI Taxonomy" id="3101447"/>
    <lineage>
        <taxon>Archaea</taxon>
        <taxon>Candidatus Iainarchaeota</taxon>
        <taxon>Candidatus Iainarchaeia</taxon>
        <taxon>Candidatus Iainarchaeales</taxon>
        <taxon>Candidatus Iainarchaeaceae</taxon>
        <taxon>Candidatus Iainarchaeum</taxon>
    </lineage>
</organism>
<feature type="domain" description="HFX-2341-like N-terminal" evidence="2">
    <location>
        <begin position="4"/>
        <end position="129"/>
    </location>
</feature>
<dbReference type="EMBL" id="JAAZKV010000011">
    <property type="protein sequence ID" value="NMA44463.1"/>
    <property type="molecule type" value="Genomic_DNA"/>
</dbReference>